<dbReference type="AlphaFoldDB" id="A0AAV4HAQ5"/>
<gene>
    <name evidence="3" type="ORF">ElyMa_000927700</name>
</gene>
<comment type="caution">
    <text evidence="3">The sequence shown here is derived from an EMBL/GenBank/DDBJ whole genome shotgun (WGS) entry which is preliminary data.</text>
</comment>
<dbReference type="GO" id="GO:0003677">
    <property type="term" value="F:DNA binding"/>
    <property type="evidence" value="ECO:0007669"/>
    <property type="project" value="InterPro"/>
</dbReference>
<evidence type="ECO:0000313" key="4">
    <source>
        <dbReference type="Proteomes" id="UP000762676"/>
    </source>
</evidence>
<protein>
    <recommendedName>
        <fullName evidence="2">H15 domain-containing protein</fullName>
    </recommendedName>
</protein>
<proteinExistence type="predicted"/>
<dbReference type="PROSITE" id="PS51504">
    <property type="entry name" value="H15"/>
    <property type="match status" value="1"/>
</dbReference>
<dbReference type="InterPro" id="IPR005818">
    <property type="entry name" value="Histone_H1/H5_H15"/>
</dbReference>
<dbReference type="GO" id="GO:0000786">
    <property type="term" value="C:nucleosome"/>
    <property type="evidence" value="ECO:0007669"/>
    <property type="project" value="InterPro"/>
</dbReference>
<organism evidence="3 4">
    <name type="scientific">Elysia marginata</name>
    <dbReference type="NCBI Taxonomy" id="1093978"/>
    <lineage>
        <taxon>Eukaryota</taxon>
        <taxon>Metazoa</taxon>
        <taxon>Spiralia</taxon>
        <taxon>Lophotrochozoa</taxon>
        <taxon>Mollusca</taxon>
        <taxon>Gastropoda</taxon>
        <taxon>Heterobranchia</taxon>
        <taxon>Euthyneura</taxon>
        <taxon>Panpulmonata</taxon>
        <taxon>Sacoglossa</taxon>
        <taxon>Placobranchoidea</taxon>
        <taxon>Plakobranchidae</taxon>
        <taxon>Elysia</taxon>
    </lineage>
</organism>
<evidence type="ECO:0000313" key="3">
    <source>
        <dbReference type="EMBL" id="GFR94789.1"/>
    </source>
</evidence>
<dbReference type="Proteomes" id="UP000762676">
    <property type="component" value="Unassembled WGS sequence"/>
</dbReference>
<feature type="domain" description="H15" evidence="2">
    <location>
        <begin position="35"/>
        <end position="106"/>
    </location>
</feature>
<sequence length="213" mass="24102">MPRGSLGRPHRSDSYTTERLALFGFLALTATMTASGASVHELDVCKAIRDIQSPNGSTFNDIKKRLLPSSEANANLQRSFRLALAKGIRSGRIDQDANSLRYRLTNPLEKYSAVGLAKSTACKRKPYCSKNIRKGCRRRYACNRRRGNLPYCSKYQTKCCRRRKKSKCPAKKKPKPKKKKCGKKKRKAPKKKSCPKKPKPACPKKKKKPKKKC</sequence>
<evidence type="ECO:0000259" key="2">
    <source>
        <dbReference type="PROSITE" id="PS51504"/>
    </source>
</evidence>
<reference evidence="3 4" key="1">
    <citation type="journal article" date="2021" name="Elife">
        <title>Chloroplast acquisition without the gene transfer in kleptoplastic sea slugs, Plakobranchus ocellatus.</title>
        <authorList>
            <person name="Maeda T."/>
            <person name="Takahashi S."/>
            <person name="Yoshida T."/>
            <person name="Shimamura S."/>
            <person name="Takaki Y."/>
            <person name="Nagai Y."/>
            <person name="Toyoda A."/>
            <person name="Suzuki Y."/>
            <person name="Arimoto A."/>
            <person name="Ishii H."/>
            <person name="Satoh N."/>
            <person name="Nishiyama T."/>
            <person name="Hasebe M."/>
            <person name="Maruyama T."/>
            <person name="Minagawa J."/>
            <person name="Obokata J."/>
            <person name="Shigenobu S."/>
        </authorList>
    </citation>
    <scope>NUCLEOTIDE SEQUENCE [LARGE SCALE GENOMIC DNA]</scope>
</reference>
<dbReference type="EMBL" id="BMAT01001889">
    <property type="protein sequence ID" value="GFR94789.1"/>
    <property type="molecule type" value="Genomic_DNA"/>
</dbReference>
<dbReference type="GO" id="GO:0006334">
    <property type="term" value="P:nucleosome assembly"/>
    <property type="evidence" value="ECO:0007669"/>
    <property type="project" value="InterPro"/>
</dbReference>
<evidence type="ECO:0000256" key="1">
    <source>
        <dbReference type="SAM" id="MobiDB-lite"/>
    </source>
</evidence>
<name>A0AAV4HAQ5_9GAST</name>
<feature type="region of interest" description="Disordered" evidence="1">
    <location>
        <begin position="162"/>
        <end position="213"/>
    </location>
</feature>
<keyword evidence="4" id="KW-1185">Reference proteome</keyword>
<accession>A0AAV4HAQ5</accession>